<evidence type="ECO:0000313" key="2">
    <source>
        <dbReference type="Proteomes" id="UP001165063"/>
    </source>
</evidence>
<dbReference type="Proteomes" id="UP001165063">
    <property type="component" value="Unassembled WGS sequence"/>
</dbReference>
<reference evidence="1" key="1">
    <citation type="submission" date="2023-04" db="EMBL/GenBank/DDBJ databases">
        <title>Ambrosiozyma monospora NBRC 1965.</title>
        <authorList>
            <person name="Ichikawa N."/>
            <person name="Sato H."/>
            <person name="Tonouchi N."/>
        </authorList>
    </citation>
    <scope>NUCLEOTIDE SEQUENCE</scope>
    <source>
        <strain evidence="1">NBRC 1965</strain>
    </source>
</reference>
<protein>
    <submittedName>
        <fullName evidence="1">Unnamed protein product</fullName>
    </submittedName>
</protein>
<organism evidence="1 2">
    <name type="scientific">Ambrosiozyma monospora</name>
    <name type="common">Yeast</name>
    <name type="synonym">Endomycopsis monosporus</name>
    <dbReference type="NCBI Taxonomy" id="43982"/>
    <lineage>
        <taxon>Eukaryota</taxon>
        <taxon>Fungi</taxon>
        <taxon>Dikarya</taxon>
        <taxon>Ascomycota</taxon>
        <taxon>Saccharomycotina</taxon>
        <taxon>Pichiomycetes</taxon>
        <taxon>Pichiales</taxon>
        <taxon>Pichiaceae</taxon>
        <taxon>Ambrosiozyma</taxon>
    </lineage>
</organism>
<evidence type="ECO:0000313" key="1">
    <source>
        <dbReference type="EMBL" id="GME81028.1"/>
    </source>
</evidence>
<dbReference type="SUPFAM" id="SSF52374">
    <property type="entry name" value="Nucleotidylyl transferase"/>
    <property type="match status" value="1"/>
</dbReference>
<accession>A0A9W6T807</accession>
<dbReference type="EMBL" id="BSXU01014538">
    <property type="protein sequence ID" value="GME81028.1"/>
    <property type="molecule type" value="Genomic_DNA"/>
</dbReference>
<dbReference type="OrthoDB" id="5591297at2759"/>
<keyword evidence="2" id="KW-1185">Reference proteome</keyword>
<proteinExistence type="predicted"/>
<sequence length="116" mass="13267">MLLVLEFFNPVYYKPSSLSDSLASFFKDSDLFILEREDGKLTLKEQNEYITKIGAGELDQVPKEWAKNIFVGRSSHDTVAISSSEIRKMIVDGDDGWEDKTFAGVAEYIRKEKCYL</sequence>
<name>A0A9W6T807_AMBMO</name>
<gene>
    <name evidence="1" type="ORF">Amon01_000994200</name>
</gene>
<comment type="caution">
    <text evidence="1">The sequence shown here is derived from an EMBL/GenBank/DDBJ whole genome shotgun (WGS) entry which is preliminary data.</text>
</comment>
<dbReference type="AlphaFoldDB" id="A0A9W6T807"/>
<dbReference type="InterPro" id="IPR014729">
    <property type="entry name" value="Rossmann-like_a/b/a_fold"/>
</dbReference>
<dbReference type="Gene3D" id="3.40.50.620">
    <property type="entry name" value="HUPs"/>
    <property type="match status" value="1"/>
</dbReference>